<reference evidence="1 4" key="3">
    <citation type="journal article" date="2019" name="Microbiol. Resour. Announc.">
        <title>Complete Genome Sequence of Halomonas sulfidaeris Strain Esulfide1 Isolated from a Metal Sulfide Rock at a Depth of 2,200 Meters, Obtained Using Nanopore Sequencing.</title>
        <authorList>
            <person name="Saito M."/>
            <person name="Nishigata A."/>
            <person name="Galipon J."/>
            <person name="Arakawa K."/>
        </authorList>
    </citation>
    <scope>NUCLEOTIDE SEQUENCE [LARGE SCALE GENOMIC DNA]</scope>
    <source>
        <strain evidence="1 4">ATCC BAA-803</strain>
    </source>
</reference>
<organism evidence="2 3">
    <name type="scientific">Vreelandella sulfidaeris</name>
    <dbReference type="NCBI Taxonomy" id="115553"/>
    <lineage>
        <taxon>Bacteria</taxon>
        <taxon>Pseudomonadati</taxon>
        <taxon>Pseudomonadota</taxon>
        <taxon>Gammaproteobacteria</taxon>
        <taxon>Oceanospirillales</taxon>
        <taxon>Halomonadaceae</taxon>
        <taxon>Vreelandella</taxon>
    </lineage>
</organism>
<dbReference type="EMBL" id="QNTU01000014">
    <property type="protein sequence ID" value="RBI65738.1"/>
    <property type="molecule type" value="Genomic_DNA"/>
</dbReference>
<proteinExistence type="predicted"/>
<dbReference type="EMBL" id="AP019514">
    <property type="protein sequence ID" value="BBI62683.1"/>
    <property type="molecule type" value="Genomic_DNA"/>
</dbReference>
<reference evidence="2" key="1">
    <citation type="submission" date="2018-06" db="EMBL/GenBank/DDBJ databases">
        <title>Whole genome sequencing of four bacterial strains from South Shetland trench revealing bio-synthetic gene clusters.</title>
        <authorList>
            <person name="Abdel-Mageed W.M."/>
            <person name="Lehri B."/>
            <person name="Jarmusch S.A."/>
            <person name="Miranda K."/>
            <person name="Goodfellow M."/>
            <person name="Jaspars M."/>
            <person name="Karlyshev A.V."/>
        </authorList>
    </citation>
    <scope>NUCLEOTIDE SEQUENCE [LARGE SCALE GENOMIC DNA]</scope>
    <source>
        <strain evidence="2">SST4</strain>
    </source>
</reference>
<dbReference type="PANTHER" id="PTHR40275:SF1">
    <property type="entry name" value="SSL7038 PROTEIN"/>
    <property type="match status" value="1"/>
</dbReference>
<accession>A0A365TJG9</accession>
<name>A0A365TJG9_9GAMM</name>
<keyword evidence="3" id="KW-1185">Reference proteome</keyword>
<dbReference type="KEGG" id="hsr:HSBAA_39890"/>
<dbReference type="InterPro" id="IPR036782">
    <property type="entry name" value="NE0471-like_N"/>
</dbReference>
<reference evidence="3" key="2">
    <citation type="submission" date="2018-06" db="EMBL/GenBank/DDBJ databases">
        <title>Whole genome sequencing of four bacterial strains from South Shetland trench revealing bio-synthetic gene clusters.</title>
        <authorList>
            <person name="Abdel-Mageed W.M."/>
            <person name="Lehri B."/>
            <person name="Jarmusch S."/>
            <person name="Miranda K."/>
            <person name="Goodfellow M."/>
            <person name="Jaspars M."/>
            <person name="Karlyshev A.V."/>
        </authorList>
    </citation>
    <scope>NUCLEOTIDE SEQUENCE [LARGE SCALE GENOMIC DNA]</scope>
    <source>
        <strain evidence="3">SST4</strain>
    </source>
</reference>
<dbReference type="Pfam" id="PF10387">
    <property type="entry name" value="DUF2442"/>
    <property type="match status" value="1"/>
</dbReference>
<evidence type="ECO:0000313" key="2">
    <source>
        <dbReference type="EMBL" id="RBI65738.1"/>
    </source>
</evidence>
<dbReference type="InterPro" id="IPR014057">
    <property type="entry name" value="HI1420"/>
</dbReference>
<dbReference type="SUPFAM" id="SSF143880">
    <property type="entry name" value="NE0471 N-terminal domain-like"/>
    <property type="match status" value="1"/>
</dbReference>
<evidence type="ECO:0000313" key="4">
    <source>
        <dbReference type="Proteomes" id="UP000320231"/>
    </source>
</evidence>
<dbReference type="Gene3D" id="3.30.2020.10">
    <property type="entry name" value="NE0471-like N-terminal domain"/>
    <property type="match status" value="1"/>
</dbReference>
<dbReference type="PANTHER" id="PTHR40275">
    <property type="entry name" value="SSL7038 PROTEIN"/>
    <property type="match status" value="1"/>
</dbReference>
<sequence>MLKIIDVDFIEPYKLALIFSDGFQGIADLSAYFSKAPFSGIKNFQKFSLTADGALNWSGNELSASTLRAVTKGVQKTAAFSFNVQEMEDVIKQASWDSMQEGRPDILQAAIRSYVEQFGHSQVIAKAGIKSRTSAYRSLKPQTTPNFATLVQLGHAVIELAKESANERSETPCKAVIIR</sequence>
<evidence type="ECO:0000313" key="1">
    <source>
        <dbReference type="EMBL" id="BBI62683.1"/>
    </source>
</evidence>
<dbReference type="AlphaFoldDB" id="A0A365TJG9"/>
<protein>
    <submittedName>
        <fullName evidence="2">Transcriptional regulator</fullName>
    </submittedName>
</protein>
<gene>
    <name evidence="2" type="ORF">DQ400_16750</name>
    <name evidence="1" type="ORF">HSBAA_39890</name>
</gene>
<dbReference type="RefSeq" id="WP_113270820.1">
    <property type="nucleotide sequence ID" value="NZ_QNTU01000014.1"/>
</dbReference>
<evidence type="ECO:0000313" key="3">
    <source>
        <dbReference type="Proteomes" id="UP000252204"/>
    </source>
</evidence>
<dbReference type="Proteomes" id="UP000320231">
    <property type="component" value="Chromosome"/>
</dbReference>
<dbReference type="InterPro" id="IPR018841">
    <property type="entry name" value="DUF2442"/>
</dbReference>
<dbReference type="Proteomes" id="UP000252204">
    <property type="component" value="Unassembled WGS sequence"/>
</dbReference>
<dbReference type="OrthoDB" id="6400632at2"/>